<sequence>MNGILDTTVFSLGQNSSFTFSIRFIKGSFSFSIDDFSLVLNWTLEYQERKMIFISVALFAEAKPLIENLGLNILRNKTVFPIYQNENHALVISGTGKIYSAMSVVFLLNEFKDQISDSSWILNFGVCGARKDISEIGKSFLIHKITDEGSFKNVYPDILFHSPIPESALRTFDKPIFDDVVSELPNTLVDMEAFGFFTASRKFFSSDKIRVVKIVSDNLNKLEYSKIKNISEMISFRIQNSLSDILSILSIPVFQKNNIQLLAEETSTLLQICEVLRLSETERIQLKDWMIGYKMRTGNSPDLGLSILKNSNGFLKPGQTKVETRELGKKGLYALKQFYQS</sequence>
<dbReference type="EMBL" id="CP012603">
    <property type="protein sequence ID" value="ALE37455.1"/>
    <property type="molecule type" value="Genomic_DNA"/>
</dbReference>
<proteinExistence type="predicted"/>
<dbReference type="AlphaFoldDB" id="A0A0M3TKJ3"/>
<dbReference type="SUPFAM" id="SSF53167">
    <property type="entry name" value="Purine and uridine phosphorylases"/>
    <property type="match status" value="1"/>
</dbReference>
<dbReference type="Proteomes" id="UP000056502">
    <property type="component" value="Chromosome I"/>
</dbReference>
<dbReference type="GO" id="GO:0051539">
    <property type="term" value="F:4 iron, 4 sulfur cluster binding"/>
    <property type="evidence" value="ECO:0007669"/>
    <property type="project" value="TreeGrafter"/>
</dbReference>
<accession>A0A0M3TKJ3</accession>
<reference evidence="1 2" key="1">
    <citation type="journal article" date="2015" name="Genome Announc.">
        <title>Whole-Genome Sequence of Leptospira interrogans Serovar Hardjo Subtype Hardjoprajitno Strain Norma, Isolated from Cattle in a Leptospirosis Outbreak in Brazil.</title>
        <authorList>
            <person name="Cosate M.R."/>
            <person name="Soares S.C."/>
            <person name="Mendes T.A."/>
            <person name="Raittz R.T."/>
            <person name="Moreira E.C."/>
            <person name="Leite R."/>
            <person name="Fernandes G.R."/>
            <person name="Haddad J.P."/>
            <person name="Ortega J.M."/>
        </authorList>
    </citation>
    <scope>NUCLEOTIDE SEQUENCE [LARGE SCALE GENOMIC DNA]</scope>
    <source>
        <strain evidence="1 2">Norma</strain>
    </source>
</reference>
<dbReference type="GO" id="GO:1904047">
    <property type="term" value="F:S-adenosyl-L-methionine binding"/>
    <property type="evidence" value="ECO:0007669"/>
    <property type="project" value="TreeGrafter"/>
</dbReference>
<protein>
    <recommendedName>
        <fullName evidence="3">Nucleoside phosphorylase domain-containing protein</fullName>
    </recommendedName>
</protein>
<gene>
    <name evidence="1" type="ORF">G436_0225</name>
</gene>
<evidence type="ECO:0008006" key="3">
    <source>
        <dbReference type="Google" id="ProtNLM"/>
    </source>
</evidence>
<dbReference type="InterPro" id="IPR049539">
    <property type="entry name" value="SPL"/>
</dbReference>
<dbReference type="GO" id="GO:0003913">
    <property type="term" value="F:DNA photolyase activity"/>
    <property type="evidence" value="ECO:0007669"/>
    <property type="project" value="TreeGrafter"/>
</dbReference>
<evidence type="ECO:0000313" key="2">
    <source>
        <dbReference type="Proteomes" id="UP000056502"/>
    </source>
</evidence>
<dbReference type="InterPro" id="IPR035994">
    <property type="entry name" value="Nucleoside_phosphorylase_sf"/>
</dbReference>
<dbReference type="PATRIC" id="fig|1279460.3.peg.227"/>
<dbReference type="PANTHER" id="PTHR37822">
    <property type="entry name" value="SPORE PHOTOPRODUCT LYASE-RELATED"/>
    <property type="match status" value="1"/>
</dbReference>
<name>A0A0M3TKJ3_LEPIR</name>
<evidence type="ECO:0000313" key="1">
    <source>
        <dbReference type="EMBL" id="ALE37455.1"/>
    </source>
</evidence>
<dbReference type="GO" id="GO:0042601">
    <property type="term" value="C:endospore-forming forespore"/>
    <property type="evidence" value="ECO:0007669"/>
    <property type="project" value="TreeGrafter"/>
</dbReference>
<dbReference type="FunFam" id="3.40.50.1580:FF:000030">
    <property type="entry name" value="Uncharacterized protein"/>
    <property type="match status" value="1"/>
</dbReference>
<organism evidence="1">
    <name type="scientific">Leptospira interrogans serovar Hardjo str. Norma</name>
    <dbReference type="NCBI Taxonomy" id="1279460"/>
    <lineage>
        <taxon>Bacteria</taxon>
        <taxon>Pseudomonadati</taxon>
        <taxon>Spirochaetota</taxon>
        <taxon>Spirochaetia</taxon>
        <taxon>Leptospirales</taxon>
        <taxon>Leptospiraceae</taxon>
        <taxon>Leptospira</taxon>
    </lineage>
</organism>
<dbReference type="Gene3D" id="3.40.50.1580">
    <property type="entry name" value="Nucleoside phosphorylase domain"/>
    <property type="match status" value="1"/>
</dbReference>
<dbReference type="GO" id="GO:0009116">
    <property type="term" value="P:nucleoside metabolic process"/>
    <property type="evidence" value="ECO:0007669"/>
    <property type="project" value="InterPro"/>
</dbReference>
<dbReference type="PANTHER" id="PTHR37822:SF1">
    <property type="entry name" value="PHOSPHORYLASE"/>
    <property type="match status" value="1"/>
</dbReference>